<sequence>MDEDSLSLILAATFRGNNEEVKNAAKILDSCFTKPIFPNLLFSIIKNPKYEMSIRKSASIQVFRFIYCNIIFIDLILLFSQEFSNVIESMERELSPILIKCSNQLIYFMYSKRINPSETIFQLLSQNCPKSSLFYANSFMKIISYPKEEILPLYTSFTSNYIPSLRDFLQTQFLNQNENLENSQIERKKEISLLIFHFLSRATTYSLPDLFRDYSQLSFWMPSSMELFNSIHTRNYQYLKFLSNLPKYLAKKKSDPNYISIIKELSIWACSNLSMNNNDSLLISLTMGIIYNLIKYDLFQFDQNFFIELLKTVILPNFNSDYLIEYNRPITKKSWKNPYNASSDLFDIIIQKNDYFLNTFYSLFQSTEFIQSDFFASALDLYSSHVKTFFELDSSHFFSFLNQLKTLIENSIQKKDVKIVCLKIFSKLDSRRIQLPNEFLLGLIYFSLSNLFDEDSIVRYFAALSSSSLLSRIEKDESLLTVICENTPIVQRMNDLFEIFFQLERDYQTQNVTSSLKRIIFFFGKKIQPFLYQITNEVVGFFFFFASNLYNKEPSVLLSSIITKLIEISEGNTQYAIALLSSILDGEKWSNVCHSNAFDELFQILTSLIYHCADFVDEFCQIIPFAFNYLSGSENNNRLFSDIFDLMNVFIWKKWKFVTQIERINSIDSILINFLNQFIQSCNFFNEWIICASLSIKIDTFAQSYEMSFVFPKLLSFIADNSLDQNSISYVYDVVEHMFANFPTVIFSNDENIVNFLFNQIFIQNAKFPSFVDSFLRCFSSLPNEYKTVAFQKVVNLVNDKYSIENGENCEEEEEEVYEADDEIYNMKWFDEGDIMNRFVLFCYQFCNDFQDFPGRENLLSLLSVIQSSQSK</sequence>
<dbReference type="EMBL" id="JAPFFF010000029">
    <property type="protein sequence ID" value="KAK8846049.1"/>
    <property type="molecule type" value="Genomic_DNA"/>
</dbReference>
<dbReference type="InterPro" id="IPR016024">
    <property type="entry name" value="ARM-type_fold"/>
</dbReference>
<evidence type="ECO:0000313" key="1">
    <source>
        <dbReference type="EMBL" id="KAK8846049.1"/>
    </source>
</evidence>
<dbReference type="Proteomes" id="UP001470230">
    <property type="component" value="Unassembled WGS sequence"/>
</dbReference>
<accession>A0ABR2HF35</accession>
<reference evidence="1 2" key="1">
    <citation type="submission" date="2024-04" db="EMBL/GenBank/DDBJ databases">
        <title>Tritrichomonas musculus Genome.</title>
        <authorList>
            <person name="Alves-Ferreira E."/>
            <person name="Grigg M."/>
            <person name="Lorenzi H."/>
            <person name="Galac M."/>
        </authorList>
    </citation>
    <scope>NUCLEOTIDE SEQUENCE [LARGE SCALE GENOMIC DNA]</scope>
    <source>
        <strain evidence="1 2">EAF2021</strain>
    </source>
</reference>
<evidence type="ECO:0000313" key="2">
    <source>
        <dbReference type="Proteomes" id="UP001470230"/>
    </source>
</evidence>
<organism evidence="1 2">
    <name type="scientific">Tritrichomonas musculus</name>
    <dbReference type="NCBI Taxonomy" id="1915356"/>
    <lineage>
        <taxon>Eukaryota</taxon>
        <taxon>Metamonada</taxon>
        <taxon>Parabasalia</taxon>
        <taxon>Tritrichomonadida</taxon>
        <taxon>Tritrichomonadidae</taxon>
        <taxon>Tritrichomonas</taxon>
    </lineage>
</organism>
<proteinExistence type="predicted"/>
<dbReference type="SUPFAM" id="SSF48371">
    <property type="entry name" value="ARM repeat"/>
    <property type="match status" value="1"/>
</dbReference>
<gene>
    <name evidence="1" type="ORF">M9Y10_020050</name>
</gene>
<keyword evidence="2" id="KW-1185">Reference proteome</keyword>
<evidence type="ECO:0008006" key="3">
    <source>
        <dbReference type="Google" id="ProtNLM"/>
    </source>
</evidence>
<name>A0ABR2HF35_9EUKA</name>
<dbReference type="Gene3D" id="1.25.10.10">
    <property type="entry name" value="Leucine-rich Repeat Variant"/>
    <property type="match status" value="1"/>
</dbReference>
<dbReference type="InterPro" id="IPR011989">
    <property type="entry name" value="ARM-like"/>
</dbReference>
<comment type="caution">
    <text evidence="1">The sequence shown here is derived from an EMBL/GenBank/DDBJ whole genome shotgun (WGS) entry which is preliminary data.</text>
</comment>
<protein>
    <recommendedName>
        <fullName evidence="3">Importin N-terminal domain-containing protein</fullName>
    </recommendedName>
</protein>